<evidence type="ECO:0000313" key="9">
    <source>
        <dbReference type="Proteomes" id="UP000610558"/>
    </source>
</evidence>
<dbReference type="RefSeq" id="WP_190764090.1">
    <property type="nucleotide sequence ID" value="NZ_JACXLD010000003.1"/>
</dbReference>
<dbReference type="AlphaFoldDB" id="A0A927C3B1"/>
<dbReference type="Gene3D" id="2.102.10.10">
    <property type="entry name" value="Rieske [2Fe-2S] iron-sulphur domain"/>
    <property type="match status" value="1"/>
</dbReference>
<dbReference type="CDD" id="cd03529">
    <property type="entry name" value="Rieske_NirD"/>
    <property type="match status" value="1"/>
</dbReference>
<evidence type="ECO:0000256" key="5">
    <source>
        <dbReference type="ARBA" id="ARBA00023014"/>
    </source>
</evidence>
<evidence type="ECO:0000256" key="6">
    <source>
        <dbReference type="ARBA" id="ARBA00023063"/>
    </source>
</evidence>
<dbReference type="GO" id="GO:0008942">
    <property type="term" value="F:nitrite reductase [NAD(P)H] activity"/>
    <property type="evidence" value="ECO:0007669"/>
    <property type="project" value="InterPro"/>
</dbReference>
<dbReference type="SUPFAM" id="SSF50022">
    <property type="entry name" value="ISP domain"/>
    <property type="match status" value="1"/>
</dbReference>
<dbReference type="PANTHER" id="PTHR40562:SF1">
    <property type="entry name" value="NITRITE REDUCTASE (NADH) SMALL SUBUNIT"/>
    <property type="match status" value="1"/>
</dbReference>
<feature type="domain" description="Rieske" evidence="7">
    <location>
        <begin position="4"/>
        <end position="103"/>
    </location>
</feature>
<keyword evidence="6" id="KW-0534">Nitrate assimilation</keyword>
<keyword evidence="9" id="KW-1185">Reference proteome</keyword>
<organism evidence="8 9">
    <name type="scientific">Spongiibacter pelagi</name>
    <dbReference type="NCBI Taxonomy" id="2760804"/>
    <lineage>
        <taxon>Bacteria</taxon>
        <taxon>Pseudomonadati</taxon>
        <taxon>Pseudomonadota</taxon>
        <taxon>Gammaproteobacteria</taxon>
        <taxon>Cellvibrionales</taxon>
        <taxon>Spongiibacteraceae</taxon>
        <taxon>Spongiibacter</taxon>
    </lineage>
</organism>
<reference evidence="8" key="1">
    <citation type="submission" date="2020-09" db="EMBL/GenBank/DDBJ databases">
        <authorList>
            <person name="Yoon J.-W."/>
        </authorList>
    </citation>
    <scope>NUCLEOTIDE SEQUENCE</scope>
    <source>
        <strain evidence="8">KMU-158</strain>
    </source>
</reference>
<evidence type="ECO:0000256" key="2">
    <source>
        <dbReference type="ARBA" id="ARBA00022723"/>
    </source>
</evidence>
<dbReference type="PROSITE" id="PS51296">
    <property type="entry name" value="RIESKE"/>
    <property type="match status" value="1"/>
</dbReference>
<dbReference type="GO" id="GO:0042128">
    <property type="term" value="P:nitrate assimilation"/>
    <property type="evidence" value="ECO:0007669"/>
    <property type="project" value="UniProtKB-KW"/>
</dbReference>
<dbReference type="PANTHER" id="PTHR40562">
    <property type="match status" value="1"/>
</dbReference>
<keyword evidence="5" id="KW-0411">Iron-sulfur</keyword>
<dbReference type="InterPro" id="IPR017941">
    <property type="entry name" value="Rieske_2Fe-2S"/>
</dbReference>
<keyword evidence="2" id="KW-0479">Metal-binding</keyword>
<keyword evidence="1" id="KW-0001">2Fe-2S</keyword>
<comment type="caution">
    <text evidence="8">The sequence shown here is derived from an EMBL/GenBank/DDBJ whole genome shotgun (WGS) entry which is preliminary data.</text>
</comment>
<keyword evidence="4" id="KW-0408">Iron</keyword>
<dbReference type="InterPro" id="IPR012748">
    <property type="entry name" value="Rieske-like_NirD"/>
</dbReference>
<protein>
    <submittedName>
        <fullName evidence="8">Nitrite reductase small subunit NirD</fullName>
    </submittedName>
</protein>
<dbReference type="EMBL" id="JACXLD010000003">
    <property type="protein sequence ID" value="MBD2858851.1"/>
    <property type="molecule type" value="Genomic_DNA"/>
</dbReference>
<dbReference type="GO" id="GO:0051537">
    <property type="term" value="F:2 iron, 2 sulfur cluster binding"/>
    <property type="evidence" value="ECO:0007669"/>
    <property type="project" value="UniProtKB-KW"/>
</dbReference>
<dbReference type="NCBIfam" id="TIGR02378">
    <property type="entry name" value="nirD_assim_sml"/>
    <property type="match status" value="1"/>
</dbReference>
<dbReference type="InterPro" id="IPR036922">
    <property type="entry name" value="Rieske_2Fe-2S_sf"/>
</dbReference>
<evidence type="ECO:0000313" key="8">
    <source>
        <dbReference type="EMBL" id="MBD2858851.1"/>
    </source>
</evidence>
<dbReference type="GO" id="GO:0046872">
    <property type="term" value="F:metal ion binding"/>
    <property type="evidence" value="ECO:0007669"/>
    <property type="project" value="UniProtKB-KW"/>
</dbReference>
<dbReference type="InterPro" id="IPR017881">
    <property type="entry name" value="NirD"/>
</dbReference>
<proteinExistence type="predicted"/>
<sequence>MSWTTICSLSDINPNAGVCALLGEEQVAIFKVNGQIYAIGNKDPFSNANVLSRGIVGSLNDTLAVASPLYKQHFNLETGICLEDETVSVPCYQVRTEGDLIQIAI</sequence>
<dbReference type="Pfam" id="PF13806">
    <property type="entry name" value="Rieske_2"/>
    <property type="match status" value="1"/>
</dbReference>
<dbReference type="PROSITE" id="PS51300">
    <property type="entry name" value="NIRD"/>
    <property type="match status" value="1"/>
</dbReference>
<accession>A0A927C3B1</accession>
<keyword evidence="3" id="KW-0560">Oxidoreductase</keyword>
<evidence type="ECO:0000259" key="7">
    <source>
        <dbReference type="PROSITE" id="PS51296"/>
    </source>
</evidence>
<evidence type="ECO:0000256" key="4">
    <source>
        <dbReference type="ARBA" id="ARBA00023004"/>
    </source>
</evidence>
<dbReference type="Proteomes" id="UP000610558">
    <property type="component" value="Unassembled WGS sequence"/>
</dbReference>
<name>A0A927C3B1_9GAMM</name>
<evidence type="ECO:0000256" key="3">
    <source>
        <dbReference type="ARBA" id="ARBA00023002"/>
    </source>
</evidence>
<evidence type="ECO:0000256" key="1">
    <source>
        <dbReference type="ARBA" id="ARBA00022714"/>
    </source>
</evidence>
<gene>
    <name evidence="8" type="primary">nirD</name>
    <name evidence="8" type="ORF">IB286_07480</name>
</gene>